<organism evidence="1 2">
    <name type="scientific">Nitrospirillum amazonense</name>
    <dbReference type="NCBI Taxonomy" id="28077"/>
    <lineage>
        <taxon>Bacteria</taxon>
        <taxon>Pseudomonadati</taxon>
        <taxon>Pseudomonadota</taxon>
        <taxon>Alphaproteobacteria</taxon>
        <taxon>Rhodospirillales</taxon>
        <taxon>Azospirillaceae</taxon>
        <taxon>Nitrospirillum</taxon>
    </lineage>
</organism>
<evidence type="ECO:0000313" key="2">
    <source>
        <dbReference type="Proteomes" id="UP000315751"/>
    </source>
</evidence>
<evidence type="ECO:0008006" key="3">
    <source>
        <dbReference type="Google" id="ProtNLM"/>
    </source>
</evidence>
<gene>
    <name evidence="1" type="ORF">FBZ90_10921</name>
</gene>
<name>A0A560H2A1_9PROT</name>
<evidence type="ECO:0000313" key="1">
    <source>
        <dbReference type="EMBL" id="TWB40418.1"/>
    </source>
</evidence>
<dbReference type="SUPFAM" id="SSF50630">
    <property type="entry name" value="Acid proteases"/>
    <property type="match status" value="1"/>
</dbReference>
<reference evidence="1 2" key="1">
    <citation type="submission" date="2019-06" db="EMBL/GenBank/DDBJ databases">
        <title>Genomic Encyclopedia of Type Strains, Phase IV (KMG-V): Genome sequencing to study the core and pangenomes of soil and plant-associated prokaryotes.</title>
        <authorList>
            <person name="Whitman W."/>
        </authorList>
    </citation>
    <scope>NUCLEOTIDE SEQUENCE [LARGE SCALE GENOMIC DNA]</scope>
    <source>
        <strain evidence="1 2">BR 11622</strain>
    </source>
</reference>
<sequence length="314" mass="33204">MTSCPTLIANVRSAAGQSVWLDIYTEDNTPVLVNLDTGSNGLVLPYHATHDKNGNLYPWITKTTEQITRIYHPSGFTVAGTICTVSGLYFKEPNGNAVALNEIRALVCEEQHSGAMLGIGLGLVPTSTAQLLDNPFLNVTGQNPSFNLTLSNTDPNQVTVTLGQSASDLSDYKFLSLNPNAAAASGFDMPTINVTTTPPSTDKHGTTITNICNMLMDCGIPGMYLTDSAVPSVGAGNSLAKELHGYKITLAAANGSFSYHFTVGETGPGTPSYILQGGANSTGFVNTGINFLQVYSYYFDATTQQLGFQPVPPS</sequence>
<accession>A0A560H2A1</accession>
<protein>
    <recommendedName>
        <fullName evidence="3">Aspartyl protease</fullName>
    </recommendedName>
</protein>
<dbReference type="InterPro" id="IPR021109">
    <property type="entry name" value="Peptidase_aspartic_dom_sf"/>
</dbReference>
<keyword evidence="2" id="KW-1185">Reference proteome</keyword>
<dbReference type="OrthoDB" id="5631361at2"/>
<dbReference type="RefSeq" id="WP_145733658.1">
    <property type="nucleotide sequence ID" value="NZ_VITR01000009.1"/>
</dbReference>
<dbReference type="EMBL" id="VITR01000009">
    <property type="protein sequence ID" value="TWB40418.1"/>
    <property type="molecule type" value="Genomic_DNA"/>
</dbReference>
<dbReference type="Proteomes" id="UP000315751">
    <property type="component" value="Unassembled WGS sequence"/>
</dbReference>
<proteinExistence type="predicted"/>
<dbReference type="AlphaFoldDB" id="A0A560H2A1"/>
<comment type="caution">
    <text evidence="1">The sequence shown here is derived from an EMBL/GenBank/DDBJ whole genome shotgun (WGS) entry which is preliminary data.</text>
</comment>